<organism evidence="1 2">
    <name type="scientific">Smallanthus sonchifolius</name>
    <dbReference type="NCBI Taxonomy" id="185202"/>
    <lineage>
        <taxon>Eukaryota</taxon>
        <taxon>Viridiplantae</taxon>
        <taxon>Streptophyta</taxon>
        <taxon>Embryophyta</taxon>
        <taxon>Tracheophyta</taxon>
        <taxon>Spermatophyta</taxon>
        <taxon>Magnoliopsida</taxon>
        <taxon>eudicotyledons</taxon>
        <taxon>Gunneridae</taxon>
        <taxon>Pentapetalae</taxon>
        <taxon>asterids</taxon>
        <taxon>campanulids</taxon>
        <taxon>Asterales</taxon>
        <taxon>Asteraceae</taxon>
        <taxon>Asteroideae</taxon>
        <taxon>Heliantheae alliance</taxon>
        <taxon>Millerieae</taxon>
        <taxon>Smallanthus</taxon>
    </lineage>
</organism>
<name>A0ACB9J3R2_9ASTR</name>
<proteinExistence type="predicted"/>
<evidence type="ECO:0000313" key="2">
    <source>
        <dbReference type="Proteomes" id="UP001056120"/>
    </source>
</evidence>
<reference evidence="2" key="1">
    <citation type="journal article" date="2022" name="Mol. Ecol. Resour.">
        <title>The genomes of chicory, endive, great burdock and yacon provide insights into Asteraceae palaeo-polyploidization history and plant inulin production.</title>
        <authorList>
            <person name="Fan W."/>
            <person name="Wang S."/>
            <person name="Wang H."/>
            <person name="Wang A."/>
            <person name="Jiang F."/>
            <person name="Liu H."/>
            <person name="Zhao H."/>
            <person name="Xu D."/>
            <person name="Zhang Y."/>
        </authorList>
    </citation>
    <scope>NUCLEOTIDE SEQUENCE [LARGE SCALE GENOMIC DNA]</scope>
    <source>
        <strain evidence="2">cv. Yunnan</strain>
    </source>
</reference>
<sequence>MLEAHFVFKPLIVKLANTLYSEVVSFPTSGGNLPTGIPKTGVESPSTSRSGVCCLCGDGSRRGGSMLTGMLKLLDADVPWLLLECSEGSLVLLLAEFA</sequence>
<gene>
    <name evidence="1" type="ORF">L1987_18617</name>
</gene>
<accession>A0ACB9J3R2</accession>
<keyword evidence="2" id="KW-1185">Reference proteome</keyword>
<protein>
    <submittedName>
        <fullName evidence="1">Uncharacterized protein</fullName>
    </submittedName>
</protein>
<comment type="caution">
    <text evidence="1">The sequence shown here is derived from an EMBL/GenBank/DDBJ whole genome shotgun (WGS) entry which is preliminary data.</text>
</comment>
<dbReference type="EMBL" id="CM042023">
    <property type="protein sequence ID" value="KAI3813882.1"/>
    <property type="molecule type" value="Genomic_DNA"/>
</dbReference>
<evidence type="ECO:0000313" key="1">
    <source>
        <dbReference type="EMBL" id="KAI3813882.1"/>
    </source>
</evidence>
<reference evidence="1 2" key="2">
    <citation type="journal article" date="2022" name="Mol. Ecol. Resour.">
        <title>The genomes of chicory, endive, great burdock and yacon provide insights into Asteraceae paleo-polyploidization history and plant inulin production.</title>
        <authorList>
            <person name="Fan W."/>
            <person name="Wang S."/>
            <person name="Wang H."/>
            <person name="Wang A."/>
            <person name="Jiang F."/>
            <person name="Liu H."/>
            <person name="Zhao H."/>
            <person name="Xu D."/>
            <person name="Zhang Y."/>
        </authorList>
    </citation>
    <scope>NUCLEOTIDE SEQUENCE [LARGE SCALE GENOMIC DNA]</scope>
    <source>
        <strain evidence="2">cv. Yunnan</strain>
        <tissue evidence="1">Leaves</tissue>
    </source>
</reference>
<dbReference type="Proteomes" id="UP001056120">
    <property type="component" value="Linkage Group LG06"/>
</dbReference>